<dbReference type="InterPro" id="IPR050640">
    <property type="entry name" value="Bact_2-comp_sensor_kinase"/>
</dbReference>
<comment type="subcellular location">
    <subcellularLocation>
        <location evidence="2">Cell membrane</location>
        <topology evidence="2">Multi-pass membrane protein</topology>
    </subcellularLocation>
</comment>
<evidence type="ECO:0000256" key="4">
    <source>
        <dbReference type="ARBA" id="ARBA00022475"/>
    </source>
</evidence>
<dbReference type="PRINTS" id="PR00344">
    <property type="entry name" value="BCTRLSENSOR"/>
</dbReference>
<evidence type="ECO:0000256" key="5">
    <source>
        <dbReference type="ARBA" id="ARBA00022553"/>
    </source>
</evidence>
<proteinExistence type="predicted"/>
<evidence type="ECO:0000256" key="6">
    <source>
        <dbReference type="ARBA" id="ARBA00022679"/>
    </source>
</evidence>
<keyword evidence="10" id="KW-0067">ATP-binding</keyword>
<keyword evidence="6" id="KW-0808">Transferase</keyword>
<reference evidence="17 18" key="1">
    <citation type="submission" date="2023-03" db="EMBL/GenBank/DDBJ databases">
        <title>Draft genome sequence of the bacteria which degrade cell wall of Tricholomamatutake.</title>
        <authorList>
            <person name="Konishi Y."/>
            <person name="Fukuta Y."/>
            <person name="Shirasaka N."/>
        </authorList>
    </citation>
    <scope>NUCLEOTIDE SEQUENCE [LARGE SCALE GENOMIC DNA]</scope>
    <source>
        <strain evidence="18">mu1</strain>
    </source>
</reference>
<evidence type="ECO:0000256" key="8">
    <source>
        <dbReference type="ARBA" id="ARBA00022741"/>
    </source>
</evidence>
<keyword evidence="13 15" id="KW-0472">Membrane</keyword>
<dbReference type="PANTHER" id="PTHR34220">
    <property type="entry name" value="SENSOR HISTIDINE KINASE YPDA"/>
    <property type="match status" value="1"/>
</dbReference>
<dbReference type="Gene3D" id="6.10.340.10">
    <property type="match status" value="1"/>
</dbReference>
<comment type="catalytic activity">
    <reaction evidence="1">
        <text>ATP + protein L-histidine = ADP + protein N-phospho-L-histidine.</text>
        <dbReference type="EC" id="2.7.13.3"/>
    </reaction>
</comment>
<dbReference type="SMART" id="SM00387">
    <property type="entry name" value="HATPase_c"/>
    <property type="match status" value="1"/>
</dbReference>
<dbReference type="PANTHER" id="PTHR34220:SF11">
    <property type="entry name" value="SENSOR PROTEIN KINASE HPTS"/>
    <property type="match status" value="1"/>
</dbReference>
<protein>
    <recommendedName>
        <fullName evidence="3">histidine kinase</fullName>
        <ecNumber evidence="3">2.7.13.3</ecNumber>
    </recommendedName>
</protein>
<evidence type="ECO:0000256" key="1">
    <source>
        <dbReference type="ARBA" id="ARBA00000085"/>
    </source>
</evidence>
<keyword evidence="5" id="KW-0597">Phosphoprotein</keyword>
<feature type="coiled-coil region" evidence="14">
    <location>
        <begin position="348"/>
        <end position="382"/>
    </location>
</feature>
<comment type="caution">
    <text evidence="17">The sequence shown here is derived from an EMBL/GenBank/DDBJ whole genome shotgun (WGS) entry which is preliminary data.</text>
</comment>
<dbReference type="Proteomes" id="UP001157114">
    <property type="component" value="Unassembled WGS sequence"/>
</dbReference>
<evidence type="ECO:0000256" key="9">
    <source>
        <dbReference type="ARBA" id="ARBA00022777"/>
    </source>
</evidence>
<sequence>MKWRRRFLPDTLKGRLSILLVIVTITPIILIGFTSFYWMYRVQLEKISTSYQSSVNNEKQALEKAFDNLSSVSQLLVVDGGLGDDVIQYLSTEDPLEKTDWFLSIDKSLTNIIYSNPTVNALFFYMPDHENAIQFDSAPQRTEITLHQFEELPFDMLYRGNQLIFHAPHLSVLRGHDDLVVSLARTIEYGDHKQYTIYLETKFMELVHESSAGTPDSSSIKLLVGPDGTVKYSDIPHSIREGIKYAEAKETLNGYKIFASENVNGWSLYSLIPLGEYQKEIRQWQKQFLVMGGLSLLVTIAAASYIWRMVYRPLQNINREIKRFSYNQTEGRKLQTRLQEFDMLFGNFQDMREKIVELLYEVEQKEKRRGELEVEKLRAQINPHFLHNSLNTIQWLARANGQTEIYNLVKVFTRVLHYNLGKSSMIVTIKEEIKALRDYVELQNIRYDYRFNVQIEPDPELGDVPIPRFVLQPLVENALYHGLMSEHGDIIVRISRTEKDTVSITVSDNGKGIQPDKIKELQEGNRSAGLGIGLNYVEKMLDLYYDNRAEMRIESILNEGTSITISFPDRLTGKEEAND</sequence>
<dbReference type="EC" id="2.7.13.3" evidence="3"/>
<evidence type="ECO:0000256" key="13">
    <source>
        <dbReference type="ARBA" id="ARBA00023136"/>
    </source>
</evidence>
<gene>
    <name evidence="17" type="ORF">MU1_29290</name>
</gene>
<dbReference type="PROSITE" id="PS50109">
    <property type="entry name" value="HIS_KIN"/>
    <property type="match status" value="1"/>
</dbReference>
<evidence type="ECO:0000256" key="7">
    <source>
        <dbReference type="ARBA" id="ARBA00022692"/>
    </source>
</evidence>
<keyword evidence="9" id="KW-0418">Kinase</keyword>
<dbReference type="EMBL" id="BSSQ01000013">
    <property type="protein sequence ID" value="GLX68584.1"/>
    <property type="molecule type" value="Genomic_DNA"/>
</dbReference>
<evidence type="ECO:0000259" key="16">
    <source>
        <dbReference type="PROSITE" id="PS50109"/>
    </source>
</evidence>
<evidence type="ECO:0000256" key="3">
    <source>
        <dbReference type="ARBA" id="ARBA00012438"/>
    </source>
</evidence>
<evidence type="ECO:0000313" key="18">
    <source>
        <dbReference type="Proteomes" id="UP001157114"/>
    </source>
</evidence>
<evidence type="ECO:0000256" key="2">
    <source>
        <dbReference type="ARBA" id="ARBA00004651"/>
    </source>
</evidence>
<dbReference type="Gene3D" id="3.30.565.10">
    <property type="entry name" value="Histidine kinase-like ATPase, C-terminal domain"/>
    <property type="match status" value="1"/>
</dbReference>
<dbReference type="SUPFAM" id="SSF55874">
    <property type="entry name" value="ATPase domain of HSP90 chaperone/DNA topoisomerase II/histidine kinase"/>
    <property type="match status" value="1"/>
</dbReference>
<keyword evidence="18" id="KW-1185">Reference proteome</keyword>
<dbReference type="InterPro" id="IPR036890">
    <property type="entry name" value="HATPase_C_sf"/>
</dbReference>
<accession>A0ABQ6GCB6</accession>
<evidence type="ECO:0000256" key="15">
    <source>
        <dbReference type="SAM" id="Phobius"/>
    </source>
</evidence>
<name>A0ABQ6GCB6_9BACL</name>
<evidence type="ECO:0000256" key="14">
    <source>
        <dbReference type="SAM" id="Coils"/>
    </source>
</evidence>
<keyword evidence="14" id="KW-0175">Coiled coil</keyword>
<organism evidence="17 18">
    <name type="scientific">Paenibacillus glycanilyticus</name>
    <dbReference type="NCBI Taxonomy" id="126569"/>
    <lineage>
        <taxon>Bacteria</taxon>
        <taxon>Bacillati</taxon>
        <taxon>Bacillota</taxon>
        <taxon>Bacilli</taxon>
        <taxon>Bacillales</taxon>
        <taxon>Paenibacillaceae</taxon>
        <taxon>Paenibacillus</taxon>
    </lineage>
</organism>
<evidence type="ECO:0000256" key="12">
    <source>
        <dbReference type="ARBA" id="ARBA00023012"/>
    </source>
</evidence>
<feature type="domain" description="Histidine kinase" evidence="16">
    <location>
        <begin position="470"/>
        <end position="571"/>
    </location>
</feature>
<keyword evidence="12" id="KW-0902">Two-component regulatory system</keyword>
<keyword evidence="7 15" id="KW-0812">Transmembrane</keyword>
<evidence type="ECO:0000256" key="10">
    <source>
        <dbReference type="ARBA" id="ARBA00022840"/>
    </source>
</evidence>
<keyword evidence="8" id="KW-0547">Nucleotide-binding</keyword>
<dbReference type="RefSeq" id="WP_284239326.1">
    <property type="nucleotide sequence ID" value="NZ_BSSQ01000013.1"/>
</dbReference>
<dbReference type="Pfam" id="PF06580">
    <property type="entry name" value="His_kinase"/>
    <property type="match status" value="1"/>
</dbReference>
<dbReference type="InterPro" id="IPR004358">
    <property type="entry name" value="Sig_transdc_His_kin-like_C"/>
</dbReference>
<evidence type="ECO:0000313" key="17">
    <source>
        <dbReference type="EMBL" id="GLX68584.1"/>
    </source>
</evidence>
<dbReference type="InterPro" id="IPR010559">
    <property type="entry name" value="Sig_transdc_His_kin_internal"/>
</dbReference>
<dbReference type="InterPro" id="IPR003594">
    <property type="entry name" value="HATPase_dom"/>
</dbReference>
<feature type="transmembrane region" description="Helical" evidence="15">
    <location>
        <begin position="288"/>
        <end position="307"/>
    </location>
</feature>
<dbReference type="Pfam" id="PF02518">
    <property type="entry name" value="HATPase_c"/>
    <property type="match status" value="1"/>
</dbReference>
<evidence type="ECO:0000256" key="11">
    <source>
        <dbReference type="ARBA" id="ARBA00022989"/>
    </source>
</evidence>
<keyword evidence="4" id="KW-1003">Cell membrane</keyword>
<keyword evidence="11 15" id="KW-1133">Transmembrane helix</keyword>
<dbReference type="InterPro" id="IPR005467">
    <property type="entry name" value="His_kinase_dom"/>
</dbReference>
<feature type="transmembrane region" description="Helical" evidence="15">
    <location>
        <begin position="16"/>
        <end position="40"/>
    </location>
</feature>